<feature type="region of interest" description="Disordered" evidence="1">
    <location>
        <begin position="62"/>
        <end position="129"/>
    </location>
</feature>
<protein>
    <submittedName>
        <fullName evidence="2">Uncharacterized protein</fullName>
    </submittedName>
</protein>
<gene>
    <name evidence="2" type="ORF">PCOR1329_LOCUS37922</name>
</gene>
<proteinExistence type="predicted"/>
<dbReference type="EMBL" id="CAUYUJ010014593">
    <property type="protein sequence ID" value="CAK0843629.1"/>
    <property type="molecule type" value="Genomic_DNA"/>
</dbReference>
<feature type="compositionally biased region" description="Low complexity" evidence="1">
    <location>
        <begin position="104"/>
        <end position="118"/>
    </location>
</feature>
<reference evidence="2" key="1">
    <citation type="submission" date="2023-10" db="EMBL/GenBank/DDBJ databases">
        <authorList>
            <person name="Chen Y."/>
            <person name="Shah S."/>
            <person name="Dougan E. K."/>
            <person name="Thang M."/>
            <person name="Chan C."/>
        </authorList>
    </citation>
    <scope>NUCLEOTIDE SEQUENCE [LARGE SCALE GENOMIC DNA]</scope>
</reference>
<feature type="non-terminal residue" evidence="2">
    <location>
        <position position="1"/>
    </location>
</feature>
<feature type="compositionally biased region" description="Basic and acidic residues" evidence="1">
    <location>
        <begin position="92"/>
        <end position="103"/>
    </location>
</feature>
<name>A0ABN9TET9_9DINO</name>
<dbReference type="Proteomes" id="UP001189429">
    <property type="component" value="Unassembled WGS sequence"/>
</dbReference>
<keyword evidence="3" id="KW-1185">Reference proteome</keyword>
<sequence>ACLDAGAAASPGALADAPLGGAARLLFLAGGEGALVPNMARQGGGPRAGLRAARRAAGALRPTVLHPGRRVPAGARRGEAAGARRGGPKPVAEPRPRGGDRALRASAAAAGGRQGCARCPPAVRGRAEK</sequence>
<comment type="caution">
    <text evidence="2">The sequence shown here is derived from an EMBL/GenBank/DDBJ whole genome shotgun (WGS) entry which is preliminary data.</text>
</comment>
<evidence type="ECO:0000256" key="1">
    <source>
        <dbReference type="SAM" id="MobiDB-lite"/>
    </source>
</evidence>
<feature type="non-terminal residue" evidence="2">
    <location>
        <position position="129"/>
    </location>
</feature>
<evidence type="ECO:0000313" key="2">
    <source>
        <dbReference type="EMBL" id="CAK0843629.1"/>
    </source>
</evidence>
<organism evidence="2 3">
    <name type="scientific">Prorocentrum cordatum</name>
    <dbReference type="NCBI Taxonomy" id="2364126"/>
    <lineage>
        <taxon>Eukaryota</taxon>
        <taxon>Sar</taxon>
        <taxon>Alveolata</taxon>
        <taxon>Dinophyceae</taxon>
        <taxon>Prorocentrales</taxon>
        <taxon>Prorocentraceae</taxon>
        <taxon>Prorocentrum</taxon>
    </lineage>
</organism>
<evidence type="ECO:0000313" key="3">
    <source>
        <dbReference type="Proteomes" id="UP001189429"/>
    </source>
</evidence>
<accession>A0ABN9TET9</accession>
<feature type="compositionally biased region" description="Low complexity" evidence="1">
    <location>
        <begin position="70"/>
        <end position="83"/>
    </location>
</feature>